<dbReference type="PANTHER" id="PTHR44858:SF1">
    <property type="entry name" value="UDP-N-ACETYLGLUCOSAMINE--PEPTIDE N-ACETYLGLUCOSAMINYLTRANSFERASE SPINDLY-RELATED"/>
    <property type="match status" value="1"/>
</dbReference>
<accession>A0A069S3X7</accession>
<comment type="caution">
    <text evidence="5">The sequence shown here is derived from an EMBL/GenBank/DDBJ whole genome shotgun (WGS) entry which is preliminary data.</text>
</comment>
<dbReference type="PATRIC" id="fig|1339352.3.peg.3820"/>
<dbReference type="Pfam" id="PF12895">
    <property type="entry name" value="ANAPC3"/>
    <property type="match status" value="1"/>
</dbReference>
<dbReference type="Proteomes" id="UP000027661">
    <property type="component" value="Unassembled WGS sequence"/>
</dbReference>
<dbReference type="GO" id="GO:0009279">
    <property type="term" value="C:cell outer membrane"/>
    <property type="evidence" value="ECO:0007669"/>
    <property type="project" value="TreeGrafter"/>
</dbReference>
<dbReference type="SUPFAM" id="SSF50494">
    <property type="entry name" value="Trypsin-like serine proteases"/>
    <property type="match status" value="1"/>
</dbReference>
<keyword evidence="1" id="KW-0677">Repeat</keyword>
<dbReference type="EMBL" id="JNHM01000148">
    <property type="protein sequence ID" value="KDS45075.1"/>
    <property type="molecule type" value="Genomic_DNA"/>
</dbReference>
<feature type="chain" id="PRO_5001668756" evidence="4">
    <location>
        <begin position="22"/>
        <end position="566"/>
    </location>
</feature>
<dbReference type="InterPro" id="IPR050498">
    <property type="entry name" value="Ycf3"/>
</dbReference>
<evidence type="ECO:0000313" key="6">
    <source>
        <dbReference type="Proteomes" id="UP000027661"/>
    </source>
</evidence>
<dbReference type="GO" id="GO:0046813">
    <property type="term" value="P:receptor-mediated virion attachment to host cell"/>
    <property type="evidence" value="ECO:0007669"/>
    <property type="project" value="TreeGrafter"/>
</dbReference>
<reference evidence="5 6" key="1">
    <citation type="submission" date="2014-04" db="EMBL/GenBank/DDBJ databases">
        <authorList>
            <person name="Sears C."/>
            <person name="Carroll K."/>
            <person name="Sack B.R."/>
            <person name="Qadri F."/>
            <person name="Myers L.L."/>
            <person name="Chung G.-T."/>
            <person name="Escheverria P."/>
            <person name="Fraser C.M."/>
            <person name="Sadzewicz L."/>
            <person name="Shefchek K.A."/>
            <person name="Tallon L."/>
            <person name="Das S.P."/>
            <person name="Daugherty S."/>
            <person name="Mongodin E.F."/>
        </authorList>
    </citation>
    <scope>NUCLEOTIDE SEQUENCE [LARGE SCALE GENOMIC DNA]</scope>
    <source>
        <strain evidence="5 6">3975 RP4</strain>
    </source>
</reference>
<evidence type="ECO:0000256" key="3">
    <source>
        <dbReference type="PROSITE-ProRule" id="PRU00339"/>
    </source>
</evidence>
<dbReference type="SUPFAM" id="SSF48452">
    <property type="entry name" value="TPR-like"/>
    <property type="match status" value="2"/>
</dbReference>
<dbReference type="Pfam" id="PF13174">
    <property type="entry name" value="TPR_6"/>
    <property type="match status" value="1"/>
</dbReference>
<protein>
    <submittedName>
        <fullName evidence="5">Tetratricopeptide repeat family protein</fullName>
    </submittedName>
</protein>
<dbReference type="PROSITE" id="PS50005">
    <property type="entry name" value="TPR"/>
    <property type="match status" value="1"/>
</dbReference>
<evidence type="ECO:0000256" key="2">
    <source>
        <dbReference type="ARBA" id="ARBA00022803"/>
    </source>
</evidence>
<feature type="repeat" description="TPR" evidence="3">
    <location>
        <begin position="489"/>
        <end position="522"/>
    </location>
</feature>
<proteinExistence type="predicted"/>
<dbReference type="PROSITE" id="PS50293">
    <property type="entry name" value="TPR_REGION"/>
    <property type="match status" value="1"/>
</dbReference>
<keyword evidence="2 3" id="KW-0802">TPR repeat</keyword>
<dbReference type="PANTHER" id="PTHR44858">
    <property type="entry name" value="TETRATRICOPEPTIDE REPEAT PROTEIN 6"/>
    <property type="match status" value="1"/>
</dbReference>
<dbReference type="Gene3D" id="2.40.10.120">
    <property type="match status" value="1"/>
</dbReference>
<feature type="signal peptide" evidence="4">
    <location>
        <begin position="1"/>
        <end position="21"/>
    </location>
</feature>
<dbReference type="InterPro" id="IPR019734">
    <property type="entry name" value="TPR_rpt"/>
</dbReference>
<dbReference type="Gene3D" id="1.25.40.10">
    <property type="entry name" value="Tetratricopeptide repeat domain"/>
    <property type="match status" value="2"/>
</dbReference>
<evidence type="ECO:0000256" key="4">
    <source>
        <dbReference type="SAM" id="SignalP"/>
    </source>
</evidence>
<gene>
    <name evidence="5" type="ORF">M099_4069</name>
</gene>
<dbReference type="SMART" id="SM00028">
    <property type="entry name" value="TPR"/>
    <property type="match status" value="4"/>
</dbReference>
<dbReference type="AlphaFoldDB" id="A0A069S3X7"/>
<evidence type="ECO:0000313" key="5">
    <source>
        <dbReference type="EMBL" id="KDS45075.1"/>
    </source>
</evidence>
<dbReference type="InterPro" id="IPR009003">
    <property type="entry name" value="Peptidase_S1_PA"/>
</dbReference>
<dbReference type="Pfam" id="PF13365">
    <property type="entry name" value="Trypsin_2"/>
    <property type="match status" value="1"/>
</dbReference>
<dbReference type="RefSeq" id="WP_005843437.1">
    <property type="nucleotide sequence ID" value="NZ_JNHM01000148.1"/>
</dbReference>
<keyword evidence="4" id="KW-0732">Signal</keyword>
<sequence length="566" mass="62537">MKKVLLILACGIAAQLSYAQATPKWAGKAKKAVFSIVTYDKDNKIKNTGNGFYINENGTALSDYTLFEGAERAVIINADSKELPVLRILGANSMYDIVKFNTETDKKTIALKSASQPASVGETVYLLPYSTQKAATCQTGTVTKVDTIGDKAYYYTLAMTTNEKTVSCPIMNANGEVLGLIQKNASDEAKESYAIGATYGASLSITALSLNDMSLNKIGIKKGLPETEDQALVYLFMASSQQNQDEYITTLNDFLEQYPNSADGYIRRATTYMGFNDDEHNALADADLKKALEVTANKSETQYNIAKLIYSYTISLGDKKPYGDWSYDKALSIIHDAMQADNQPIYTQLEGDILFAMKKYPEAYAAYEKVNQSSIASAATFYSAAKTKQLIEGTDMNEVIALMDSAVARFTKPYTSEAAPYFYERAEIKAQTGKYREAVIDYDTFYDAIGGRVTAAFYLQREQAEIQCKMYQQAINDINKAVEMTPEDVAMWVEKGSVHLRVGQHNEAIEALEKAISLDPKAAAAYRMLGYCQIQLKKNKEACANFAKAKELGDEVVDGLIQKYCK</sequence>
<evidence type="ECO:0000256" key="1">
    <source>
        <dbReference type="ARBA" id="ARBA00022737"/>
    </source>
</evidence>
<name>A0A069S3X7_PHOVU</name>
<organism evidence="5 6">
    <name type="scientific">Phocaeicola vulgatus str. 3975 RP4</name>
    <dbReference type="NCBI Taxonomy" id="1339352"/>
    <lineage>
        <taxon>Bacteria</taxon>
        <taxon>Pseudomonadati</taxon>
        <taxon>Bacteroidota</taxon>
        <taxon>Bacteroidia</taxon>
        <taxon>Bacteroidales</taxon>
        <taxon>Bacteroidaceae</taxon>
        <taxon>Phocaeicola</taxon>
    </lineage>
</organism>
<dbReference type="InterPro" id="IPR011990">
    <property type="entry name" value="TPR-like_helical_dom_sf"/>
</dbReference>